<keyword evidence="2 4" id="KW-0863">Zinc-finger</keyword>
<evidence type="ECO:0000313" key="7">
    <source>
        <dbReference type="EMBL" id="KHJ36362.1"/>
    </source>
</evidence>
<feature type="zinc finger region" description="C3H1-type" evidence="4">
    <location>
        <begin position="274"/>
        <end position="302"/>
    </location>
</feature>
<feature type="zinc finger region" description="C3H1-type" evidence="4">
    <location>
        <begin position="303"/>
        <end position="329"/>
    </location>
</feature>
<name>A0A0B1PCG2_UNCNE</name>
<dbReference type="HOGENOM" id="CLU_048898_0_0_1"/>
<keyword evidence="1 4" id="KW-0479">Metal-binding</keyword>
<dbReference type="FunFam" id="4.10.1000.10:FF:000035">
    <property type="entry name" value="CCCH zinc finger protein, variant"/>
    <property type="match status" value="1"/>
</dbReference>
<proteinExistence type="predicted"/>
<feature type="compositionally biased region" description="Acidic residues" evidence="5">
    <location>
        <begin position="396"/>
        <end position="416"/>
    </location>
</feature>
<evidence type="ECO:0000256" key="1">
    <source>
        <dbReference type="ARBA" id="ARBA00022723"/>
    </source>
</evidence>
<keyword evidence="8" id="KW-1185">Reference proteome</keyword>
<comment type="caution">
    <text evidence="7">The sequence shown here is derived from an EMBL/GenBank/DDBJ whole genome shotgun (WGS) entry which is preliminary data.</text>
</comment>
<evidence type="ECO:0000256" key="5">
    <source>
        <dbReference type="SAM" id="MobiDB-lite"/>
    </source>
</evidence>
<dbReference type="Gene3D" id="6.10.250.3220">
    <property type="match status" value="1"/>
</dbReference>
<feature type="domain" description="C3H1-type" evidence="6">
    <location>
        <begin position="330"/>
        <end position="358"/>
    </location>
</feature>
<evidence type="ECO:0000256" key="4">
    <source>
        <dbReference type="PROSITE-ProRule" id="PRU00723"/>
    </source>
</evidence>
<organism evidence="7 8">
    <name type="scientific">Uncinula necator</name>
    <name type="common">Grape powdery mildew</name>
    <dbReference type="NCBI Taxonomy" id="52586"/>
    <lineage>
        <taxon>Eukaryota</taxon>
        <taxon>Fungi</taxon>
        <taxon>Dikarya</taxon>
        <taxon>Ascomycota</taxon>
        <taxon>Pezizomycotina</taxon>
        <taxon>Leotiomycetes</taxon>
        <taxon>Erysiphales</taxon>
        <taxon>Erysiphaceae</taxon>
        <taxon>Erysiphe</taxon>
    </lineage>
</organism>
<sequence>MMSDDQNQLLNQISKLAGQINRHKNGQLATEQPSLQANSSEGYPYSSTSWHSKHRGHTRGGGYSKPSQAYRNRSLILTGAATSSAPNPPSEYKFKYETNTPANSGPGWVSKTDRHRQLINASIYDKSCQNRARAIEETRKKKMKQRQELEKFKLLKHFQQEAIANKYLGASTHVIGGTDKFEINIQGIRFQVANNGSKLLRVPGDINSAKSTPKVATVGPVKFYRSKNGNMYRAGIIKAHRATGIVKKVDEPCKIFSTSGSCHKGPMCRYIHDPSKVAVCKEYLQKGSCSNGESCDLSHELTPERTPSCLHFARGNCSNSTCRYTHVRVSPSALVCRSFGIYGYCQKGTACMDRHVNECPEFSNTGKCNTRGCKLPHREKASLMRNQASRKRSETTNDEITDVSSDDDDIDSDDYDSEDLEVFIDNEALDTEIPMQQDFVHLS</sequence>
<feature type="domain" description="C3H1-type" evidence="6">
    <location>
        <begin position="274"/>
        <end position="302"/>
    </location>
</feature>
<gene>
    <name evidence="7" type="ORF">EV44_g1055</name>
</gene>
<feature type="region of interest" description="Disordered" evidence="5">
    <location>
        <begin position="31"/>
        <end position="111"/>
    </location>
</feature>
<dbReference type="SUPFAM" id="SSF90229">
    <property type="entry name" value="CCCH zinc finger"/>
    <property type="match status" value="2"/>
</dbReference>
<dbReference type="PROSITE" id="PS50103">
    <property type="entry name" value="ZF_C3H1"/>
    <property type="match status" value="4"/>
</dbReference>
<feature type="domain" description="C3H1-type" evidence="6">
    <location>
        <begin position="303"/>
        <end position="329"/>
    </location>
</feature>
<reference evidence="7 8" key="1">
    <citation type="journal article" date="2014" name="BMC Genomics">
        <title>Adaptive genomic structural variation in the grape powdery mildew pathogen, Erysiphe necator.</title>
        <authorList>
            <person name="Jones L."/>
            <person name="Riaz S."/>
            <person name="Morales-Cruz A."/>
            <person name="Amrine K.C."/>
            <person name="McGuire B."/>
            <person name="Gubler W.D."/>
            <person name="Walker M.A."/>
            <person name="Cantu D."/>
        </authorList>
    </citation>
    <scope>NUCLEOTIDE SEQUENCE [LARGE SCALE GENOMIC DNA]</scope>
    <source>
        <strain evidence="8">c</strain>
    </source>
</reference>
<dbReference type="InterPro" id="IPR036855">
    <property type="entry name" value="Znf_CCCH_sf"/>
</dbReference>
<accession>A0A0B1PCG2</accession>
<feature type="zinc finger region" description="C3H1-type" evidence="4">
    <location>
        <begin position="330"/>
        <end position="358"/>
    </location>
</feature>
<dbReference type="OMA" id="CKRFTST"/>
<feature type="zinc finger region" description="C3H1-type" evidence="4">
    <location>
        <begin position="247"/>
        <end position="273"/>
    </location>
</feature>
<dbReference type="GO" id="GO:0005634">
    <property type="term" value="C:nucleus"/>
    <property type="evidence" value="ECO:0007669"/>
    <property type="project" value="TreeGrafter"/>
</dbReference>
<evidence type="ECO:0000259" key="6">
    <source>
        <dbReference type="PROSITE" id="PS50103"/>
    </source>
</evidence>
<dbReference type="InterPro" id="IPR000571">
    <property type="entry name" value="Znf_CCCH"/>
</dbReference>
<evidence type="ECO:0000313" key="8">
    <source>
        <dbReference type="Proteomes" id="UP000030854"/>
    </source>
</evidence>
<dbReference type="GO" id="GO:0008270">
    <property type="term" value="F:zinc ion binding"/>
    <property type="evidence" value="ECO:0007669"/>
    <property type="project" value="UniProtKB-KW"/>
</dbReference>
<evidence type="ECO:0000256" key="3">
    <source>
        <dbReference type="ARBA" id="ARBA00022833"/>
    </source>
</evidence>
<feature type="region of interest" description="Disordered" evidence="5">
    <location>
        <begin position="383"/>
        <end position="416"/>
    </location>
</feature>
<feature type="domain" description="C3H1-type" evidence="6">
    <location>
        <begin position="247"/>
        <end position="273"/>
    </location>
</feature>
<dbReference type="STRING" id="52586.A0A0B1PCG2"/>
<dbReference type="SMART" id="SM00356">
    <property type="entry name" value="ZnF_C3H1"/>
    <property type="match status" value="4"/>
</dbReference>
<dbReference type="EMBL" id="JNVN01000056">
    <property type="protein sequence ID" value="KHJ36362.1"/>
    <property type="molecule type" value="Genomic_DNA"/>
</dbReference>
<dbReference type="Proteomes" id="UP000030854">
    <property type="component" value="Unassembled WGS sequence"/>
</dbReference>
<keyword evidence="3 4" id="KW-0862">Zinc</keyword>
<dbReference type="PANTHER" id="PTHR46156:SF1">
    <property type="entry name" value="ZINC FINGER CCCH DOMAIN-CONTAINING PROTEIN 3"/>
    <property type="match status" value="1"/>
</dbReference>
<protein>
    <submittedName>
        <fullName evidence="7">Putative ccch zinc finger protein</fullName>
    </submittedName>
</protein>
<dbReference type="PANTHER" id="PTHR46156">
    <property type="entry name" value="CCCH ZINGC FINGER"/>
    <property type="match status" value="1"/>
</dbReference>
<evidence type="ECO:0000256" key="2">
    <source>
        <dbReference type="ARBA" id="ARBA00022771"/>
    </source>
</evidence>
<feature type="compositionally biased region" description="Polar residues" evidence="5">
    <location>
        <begin position="31"/>
        <end position="50"/>
    </location>
</feature>
<dbReference type="Gene3D" id="4.10.1000.10">
    <property type="entry name" value="Zinc finger, CCCH-type"/>
    <property type="match status" value="2"/>
</dbReference>
<dbReference type="AlphaFoldDB" id="A0A0B1PCG2"/>